<accession>A0A377ZI57</accession>
<dbReference type="Proteomes" id="UP000255382">
    <property type="component" value="Unassembled WGS sequence"/>
</dbReference>
<protein>
    <submittedName>
        <fullName evidence="2">ATP-dependent helicase hrpA</fullName>
    </submittedName>
</protein>
<evidence type="ECO:0000313" key="3">
    <source>
        <dbReference type="Proteomes" id="UP000255382"/>
    </source>
</evidence>
<gene>
    <name evidence="2" type="ORF">NCTC5050_02224</name>
</gene>
<dbReference type="InterPro" id="IPR024590">
    <property type="entry name" value="HrpA_C"/>
</dbReference>
<dbReference type="Pfam" id="PF11898">
    <property type="entry name" value="DUF3418"/>
    <property type="match status" value="1"/>
</dbReference>
<dbReference type="AlphaFoldDB" id="A0A377ZI57"/>
<keyword evidence="3" id="KW-1185">Reference proteome</keyword>
<evidence type="ECO:0000259" key="1">
    <source>
        <dbReference type="Pfam" id="PF11898"/>
    </source>
</evidence>
<keyword evidence="2" id="KW-0347">Helicase</keyword>
<reference evidence="2 3" key="1">
    <citation type="submission" date="2018-06" db="EMBL/GenBank/DDBJ databases">
        <authorList>
            <consortium name="Pathogen Informatics"/>
            <person name="Doyle S."/>
        </authorList>
    </citation>
    <scope>NUCLEOTIDE SEQUENCE [LARGE SCALE GENOMIC DNA]</scope>
    <source>
        <strain evidence="2 3">NCTC5050</strain>
    </source>
</reference>
<organism evidence="2 3">
    <name type="scientific">Klebsiella pneumoniae subsp. ozaenae</name>
    <dbReference type="NCBI Taxonomy" id="574"/>
    <lineage>
        <taxon>Bacteria</taxon>
        <taxon>Pseudomonadati</taxon>
        <taxon>Pseudomonadota</taxon>
        <taxon>Gammaproteobacteria</taxon>
        <taxon>Enterobacterales</taxon>
        <taxon>Enterobacteriaceae</taxon>
        <taxon>Klebsiella/Raoultella group</taxon>
        <taxon>Klebsiella</taxon>
        <taxon>Klebsiella pneumoniae complex</taxon>
    </lineage>
</organism>
<sequence length="67" mass="8084">MLKVESVQQAWQQWLNKLPPNRREDDDVREIRWMIEELRVSFFAQQLGTPYPISDKRVLQAMEQITP</sequence>
<keyword evidence="2" id="KW-0547">Nucleotide-binding</keyword>
<feature type="domain" description="RNA helicase HrpA C-terminal" evidence="1">
    <location>
        <begin position="1"/>
        <end position="64"/>
    </location>
</feature>
<dbReference type="EMBL" id="UGLZ01000004">
    <property type="protein sequence ID" value="STU71404.1"/>
    <property type="molecule type" value="Genomic_DNA"/>
</dbReference>
<dbReference type="GO" id="GO:0004386">
    <property type="term" value="F:helicase activity"/>
    <property type="evidence" value="ECO:0007669"/>
    <property type="project" value="UniProtKB-KW"/>
</dbReference>
<keyword evidence="2" id="KW-0067">ATP-binding</keyword>
<evidence type="ECO:0000313" key="2">
    <source>
        <dbReference type="EMBL" id="STU71404.1"/>
    </source>
</evidence>
<name>A0A377ZI57_KLEPO</name>
<keyword evidence="2" id="KW-0378">Hydrolase</keyword>
<proteinExistence type="predicted"/>